<name>A0A245ZRH4_9SPHN</name>
<protein>
    <submittedName>
        <fullName evidence="1">Uncharacterized protein</fullName>
    </submittedName>
</protein>
<dbReference type="AlphaFoldDB" id="A0A245ZRH4"/>
<evidence type="ECO:0000313" key="1">
    <source>
        <dbReference type="EMBL" id="OWK32337.1"/>
    </source>
</evidence>
<dbReference type="Proteomes" id="UP000197783">
    <property type="component" value="Unassembled WGS sequence"/>
</dbReference>
<reference evidence="1 2" key="1">
    <citation type="submission" date="2017-03" db="EMBL/GenBank/DDBJ databases">
        <title>Genome sequence of Sphingomonas mucosissima DSM 17494.</title>
        <authorList>
            <person name="Poehlein A."/>
            <person name="Wuebbeler J.H."/>
            <person name="Steinbuechel A."/>
            <person name="Daniel R."/>
        </authorList>
    </citation>
    <scope>NUCLEOTIDE SEQUENCE [LARGE SCALE GENOMIC DNA]</scope>
    <source>
        <strain evidence="1 2">DSM 17494</strain>
    </source>
</reference>
<dbReference type="EMBL" id="NBBJ01000001">
    <property type="protein sequence ID" value="OWK32337.1"/>
    <property type="molecule type" value="Genomic_DNA"/>
</dbReference>
<comment type="caution">
    <text evidence="1">The sequence shown here is derived from an EMBL/GenBank/DDBJ whole genome shotgun (WGS) entry which is preliminary data.</text>
</comment>
<organism evidence="1 2">
    <name type="scientific">Sphingomonas mucosissima</name>
    <dbReference type="NCBI Taxonomy" id="370959"/>
    <lineage>
        <taxon>Bacteria</taxon>
        <taxon>Pseudomonadati</taxon>
        <taxon>Pseudomonadota</taxon>
        <taxon>Alphaproteobacteria</taxon>
        <taxon>Sphingomonadales</taxon>
        <taxon>Sphingomonadaceae</taxon>
        <taxon>Sphingomonas</taxon>
    </lineage>
</organism>
<gene>
    <name evidence="1" type="ORF">SPMU_06600</name>
</gene>
<accession>A0A245ZRH4</accession>
<keyword evidence="2" id="KW-1185">Reference proteome</keyword>
<evidence type="ECO:0000313" key="2">
    <source>
        <dbReference type="Proteomes" id="UP000197783"/>
    </source>
</evidence>
<sequence>MAAAAGRRLGEVVSTGLPNLDERIIIDISEIGEHGFTLWEAAMDLEIRLAPDLVKLGYPKGPRYP</sequence>
<proteinExistence type="predicted"/>